<gene>
    <name evidence="1" type="ORF">METH_19660</name>
</gene>
<dbReference type="KEGG" id="lmd:METH_19660"/>
<dbReference type="EMBL" id="CP006773">
    <property type="protein sequence ID" value="AHD03298.1"/>
    <property type="molecule type" value="Genomic_DNA"/>
</dbReference>
<evidence type="ECO:0000313" key="1">
    <source>
        <dbReference type="EMBL" id="AHD03298.1"/>
    </source>
</evidence>
<name>V9VZE5_9RHOB</name>
<accession>V9VZE5</accession>
<reference evidence="1 2" key="1">
    <citation type="submission" date="2013-09" db="EMBL/GenBank/DDBJ databases">
        <authorList>
            <consortium name="DOE Joint Genome Institute"/>
            <person name="Klenk H.-P."/>
            <person name="Huntemann M."/>
            <person name="Han J."/>
            <person name="Chen A."/>
            <person name="Kyrpides N."/>
            <person name="Mavromatis K."/>
            <person name="Markowitz V."/>
            <person name="Palaniappan K."/>
            <person name="Ivanova N."/>
            <person name="Schaumberg A."/>
            <person name="Pati A."/>
            <person name="Liolios K."/>
            <person name="Nordberg H.P."/>
            <person name="Cantor M.N."/>
            <person name="Hua S.X."/>
            <person name="Woyke T."/>
        </authorList>
    </citation>
    <scope>NUCLEOTIDE SEQUENCE [LARGE SCALE GENOMIC DNA]</scope>
    <source>
        <strain evidence="1 2">DSM 14336</strain>
    </source>
</reference>
<evidence type="ECO:0000313" key="2">
    <source>
        <dbReference type="Proteomes" id="UP000018780"/>
    </source>
</evidence>
<keyword evidence="2" id="KW-1185">Reference proteome</keyword>
<organism evidence="1 2">
    <name type="scientific">Leisingera methylohalidivorans DSM 14336</name>
    <dbReference type="NCBI Taxonomy" id="999552"/>
    <lineage>
        <taxon>Bacteria</taxon>
        <taxon>Pseudomonadati</taxon>
        <taxon>Pseudomonadota</taxon>
        <taxon>Alphaproteobacteria</taxon>
        <taxon>Rhodobacterales</taxon>
        <taxon>Roseobacteraceae</taxon>
        <taxon>Leisingera</taxon>
    </lineage>
</organism>
<sequence length="44" mass="4728">MATASRCSRYQRMAVVALLMGQEPQGQLCFDHFLLQGGAAEQGG</sequence>
<proteinExistence type="predicted"/>
<dbReference type="Proteomes" id="UP000018780">
    <property type="component" value="Chromosome"/>
</dbReference>
<dbReference type="HOGENOM" id="CLU_3218103_0_0_5"/>
<dbReference type="AlphaFoldDB" id="V9VZE5"/>
<protein>
    <submittedName>
        <fullName evidence="1">Uncharacterized protein</fullName>
    </submittedName>
</protein>